<proteinExistence type="predicted"/>
<dbReference type="STRING" id="1210089.GCA_001613165_04450"/>
<protein>
    <submittedName>
        <fullName evidence="2">Phospholipid N-methyltransferase</fullName>
    </submittedName>
</protein>
<name>A0A370GYC9_9NOCA</name>
<sequence>MRLFLREAARDLRVIGAVAPSGRSLARRLAGPVLACGDRPLNVLEVGAGTGAVTRDLIPQLPAGSRLDVVEINPYFADRLRRLVDAHPSMAETVRIHREDVRQLRTGCRYDIIVSGLPFTNFDPGQVDSIMAQYLDLLYPGGVLTYFAYLGTRPARRVLSPGAAARRHRAVDEVMARYQRRYAVDRITVWDNAPPARVWWLRRPDAHGSGRPLPAAFGAER</sequence>
<keyword evidence="2" id="KW-0808">Transferase</keyword>
<dbReference type="CDD" id="cd02440">
    <property type="entry name" value="AdoMet_MTases"/>
    <property type="match status" value="1"/>
</dbReference>
<comment type="caution">
    <text evidence="2">The sequence shown here is derived from an EMBL/GenBank/DDBJ whole genome shotgun (WGS) entry which is preliminary data.</text>
</comment>
<keyword evidence="3" id="KW-1185">Reference proteome</keyword>
<dbReference type="OrthoDB" id="3528482at2"/>
<dbReference type="SUPFAM" id="SSF53335">
    <property type="entry name" value="S-adenosyl-L-methionine-dependent methyltransferases"/>
    <property type="match status" value="1"/>
</dbReference>
<dbReference type="Proteomes" id="UP000255355">
    <property type="component" value="Unassembled WGS sequence"/>
</dbReference>
<gene>
    <name evidence="2" type="ORF">DFR68_108332</name>
</gene>
<dbReference type="GO" id="GO:0008168">
    <property type="term" value="F:methyltransferase activity"/>
    <property type="evidence" value="ECO:0007669"/>
    <property type="project" value="UniProtKB-KW"/>
</dbReference>
<dbReference type="InterPro" id="IPR013217">
    <property type="entry name" value="Methyltransf_12"/>
</dbReference>
<dbReference type="AlphaFoldDB" id="A0A370GYC9"/>
<feature type="domain" description="Methyltransferase type 12" evidence="1">
    <location>
        <begin position="44"/>
        <end position="144"/>
    </location>
</feature>
<evidence type="ECO:0000313" key="3">
    <source>
        <dbReference type="Proteomes" id="UP000255355"/>
    </source>
</evidence>
<dbReference type="Gene3D" id="3.40.50.150">
    <property type="entry name" value="Vaccinia Virus protein VP39"/>
    <property type="match status" value="1"/>
</dbReference>
<evidence type="ECO:0000313" key="2">
    <source>
        <dbReference type="EMBL" id="RDI48499.1"/>
    </source>
</evidence>
<dbReference type="InterPro" id="IPR029063">
    <property type="entry name" value="SAM-dependent_MTases_sf"/>
</dbReference>
<keyword evidence="2" id="KW-0489">Methyltransferase</keyword>
<organism evidence="2 3">
    <name type="scientific">Nocardia mexicana</name>
    <dbReference type="NCBI Taxonomy" id="279262"/>
    <lineage>
        <taxon>Bacteria</taxon>
        <taxon>Bacillati</taxon>
        <taxon>Actinomycetota</taxon>
        <taxon>Actinomycetes</taxon>
        <taxon>Mycobacteriales</taxon>
        <taxon>Nocardiaceae</taxon>
        <taxon>Nocardia</taxon>
    </lineage>
</organism>
<evidence type="ECO:0000259" key="1">
    <source>
        <dbReference type="Pfam" id="PF08242"/>
    </source>
</evidence>
<dbReference type="Pfam" id="PF08242">
    <property type="entry name" value="Methyltransf_12"/>
    <property type="match status" value="1"/>
</dbReference>
<accession>A0A370GYC9</accession>
<reference evidence="2 3" key="1">
    <citation type="submission" date="2018-07" db="EMBL/GenBank/DDBJ databases">
        <title>Genomic Encyclopedia of Type Strains, Phase IV (KMG-IV): sequencing the most valuable type-strain genomes for metagenomic binning, comparative biology and taxonomic classification.</title>
        <authorList>
            <person name="Goeker M."/>
        </authorList>
    </citation>
    <scope>NUCLEOTIDE SEQUENCE [LARGE SCALE GENOMIC DNA]</scope>
    <source>
        <strain evidence="2 3">DSM 44952</strain>
    </source>
</reference>
<dbReference type="GO" id="GO:0032259">
    <property type="term" value="P:methylation"/>
    <property type="evidence" value="ECO:0007669"/>
    <property type="project" value="UniProtKB-KW"/>
</dbReference>
<dbReference type="EMBL" id="QQAZ01000008">
    <property type="protein sequence ID" value="RDI48499.1"/>
    <property type="molecule type" value="Genomic_DNA"/>
</dbReference>